<dbReference type="eggNOG" id="COG0699">
    <property type="taxonomic scope" value="Bacteria"/>
</dbReference>
<keyword evidence="2" id="KW-0547">Nucleotide-binding</keyword>
<evidence type="ECO:0000256" key="4">
    <source>
        <dbReference type="ARBA" id="ARBA00023134"/>
    </source>
</evidence>
<proteinExistence type="predicted"/>
<dbReference type="GO" id="GO:0005525">
    <property type="term" value="F:GTP binding"/>
    <property type="evidence" value="ECO:0007669"/>
    <property type="project" value="UniProtKB-KW"/>
</dbReference>
<dbReference type="Proteomes" id="UP000018731">
    <property type="component" value="Unassembled WGS sequence"/>
</dbReference>
<protein>
    <recommendedName>
        <fullName evidence="7">Dynamin N-terminal domain-containing protein</fullName>
    </recommendedName>
</protein>
<dbReference type="SUPFAM" id="SSF52540">
    <property type="entry name" value="P-loop containing nucleoside triphosphate hydrolases"/>
    <property type="match status" value="1"/>
</dbReference>
<dbReference type="InterPro" id="IPR027094">
    <property type="entry name" value="Mitofusin_fam"/>
</dbReference>
<comment type="subcellular location">
    <subcellularLocation>
        <location evidence="1">Membrane</location>
    </subcellularLocation>
</comment>
<keyword evidence="9" id="KW-1185">Reference proteome</keyword>
<dbReference type="InterPro" id="IPR027417">
    <property type="entry name" value="P-loop_NTPase"/>
</dbReference>
<evidence type="ECO:0000256" key="6">
    <source>
        <dbReference type="SAM" id="MobiDB-lite"/>
    </source>
</evidence>
<evidence type="ECO:0000256" key="2">
    <source>
        <dbReference type="ARBA" id="ARBA00022741"/>
    </source>
</evidence>
<dbReference type="OrthoDB" id="1100581at2"/>
<dbReference type="PATRIC" id="fig|1357400.3.peg.2256"/>
<dbReference type="AlphaFoldDB" id="V8C635"/>
<feature type="compositionally biased region" description="Polar residues" evidence="6">
    <location>
        <begin position="15"/>
        <end position="29"/>
    </location>
</feature>
<accession>V8C635</accession>
<keyword evidence="5" id="KW-0472">Membrane</keyword>
<dbReference type="GO" id="GO:0016020">
    <property type="term" value="C:membrane"/>
    <property type="evidence" value="ECO:0007669"/>
    <property type="project" value="UniProtKB-SubCell"/>
</dbReference>
<feature type="domain" description="Dynamin N-terminal" evidence="7">
    <location>
        <begin position="219"/>
        <end position="436"/>
    </location>
</feature>
<sequence>MPHKQPTHSHTHSSISASKPTDISPSSKQSKQREKLWQDFCAVFYPSSQNSTNHSAKSIQITQNAQELAIILSANTDNFDTFCQSKIFINLIQNFWQETDFKRDFELDFDTLQATQKHILFELSAVRLVALAPHFLRLNSANLLSTTHTRTLLALFENFAKEQNNATKEATQSPAKTLNLKALQNELDSLIKQLNTIGISNPTALSQIQQKSANQSFSIGITGVLSAGKSTFLNALLGREILGTSTIPETANLSILRPIFENADKKEGNSTKDFARVHFWSKQEWGGFENDLSDKNMSEFVKSTKEAFGNELESLLEQGSKDIDLGELRDYTSANSSTKYCNLIKKVELFIALPFLQNKRLDADSSKSSNGVEIVDTPGLDDPIRAREKITREFITHCDLLIHIMNASCAATEVDMDFILECLLRSNVARLLVVLSRADLLSPKELESSLYYTRASLAKELTKARFDGDIDALLSRIDFIPISSYFALGYTSNNAQIIAQASAKGYDKEKTGILAVQDYLDNALLGENSQKQRDILYRAYRAVGGIVKEEIEKVGIELCLSYASKDELESVIKDTKAKQEAIMQGYEAQKAEFSALGSELESYLAGLQKIITTNLNMHKNRLNSLVYDDMLYEISRGSVPKKERVSQLLEVGIDDISADLLREYRYKSAQKIASLKASIQMIDFMSAQTLLVDSKSGVDSADYSADSTIKSRVESKQKPKFDSSDLFSLNAKEHLSHIKSTLISSVYAVISSYKSASKSTLEVDFRNALDSALKSGFASLSEIILENNAAIKSAFLSEFEEILEASLKATKAKVALIEETIAKSLEAIKNTDIESLKSACANKDKALKDIQNELEIIIKALQ</sequence>
<name>V8C635_9HELI</name>
<dbReference type="HOGENOM" id="CLU_019605_0_0_7"/>
<dbReference type="InterPro" id="IPR045063">
    <property type="entry name" value="Dynamin_N"/>
</dbReference>
<dbReference type="PANTHER" id="PTHR10465:SF0">
    <property type="entry name" value="SARCALUMENIN"/>
    <property type="match status" value="1"/>
</dbReference>
<evidence type="ECO:0000313" key="8">
    <source>
        <dbReference type="EMBL" id="ETD22878.1"/>
    </source>
</evidence>
<organism evidence="8 9">
    <name type="scientific">Helicobacter macacae MIT 99-5501</name>
    <dbReference type="NCBI Taxonomy" id="1357400"/>
    <lineage>
        <taxon>Bacteria</taxon>
        <taxon>Pseudomonadati</taxon>
        <taxon>Campylobacterota</taxon>
        <taxon>Epsilonproteobacteria</taxon>
        <taxon>Campylobacterales</taxon>
        <taxon>Helicobacteraceae</taxon>
        <taxon>Helicobacter</taxon>
    </lineage>
</organism>
<dbReference type="GO" id="GO:0003924">
    <property type="term" value="F:GTPase activity"/>
    <property type="evidence" value="ECO:0007669"/>
    <property type="project" value="InterPro"/>
</dbReference>
<evidence type="ECO:0000256" key="1">
    <source>
        <dbReference type="ARBA" id="ARBA00004370"/>
    </source>
</evidence>
<feature type="region of interest" description="Disordered" evidence="6">
    <location>
        <begin position="1"/>
        <end position="29"/>
    </location>
</feature>
<gene>
    <name evidence="8" type="ORF">HMPREF2086_01677</name>
</gene>
<feature type="compositionally biased region" description="Basic residues" evidence="6">
    <location>
        <begin position="1"/>
        <end position="11"/>
    </location>
</feature>
<evidence type="ECO:0000256" key="3">
    <source>
        <dbReference type="ARBA" id="ARBA00022801"/>
    </source>
</evidence>
<evidence type="ECO:0000259" key="7">
    <source>
        <dbReference type="Pfam" id="PF00350"/>
    </source>
</evidence>
<dbReference type="STRING" id="1357400.HMPREF2086_01677"/>
<keyword evidence="4" id="KW-0342">GTP-binding</keyword>
<evidence type="ECO:0000256" key="5">
    <source>
        <dbReference type="ARBA" id="ARBA00023136"/>
    </source>
</evidence>
<dbReference type="EMBL" id="AZJI01000007">
    <property type="protein sequence ID" value="ETD22878.1"/>
    <property type="molecule type" value="Genomic_DNA"/>
</dbReference>
<comment type="caution">
    <text evidence="8">The sequence shown here is derived from an EMBL/GenBank/DDBJ whole genome shotgun (WGS) entry which is preliminary data.</text>
</comment>
<evidence type="ECO:0000313" key="9">
    <source>
        <dbReference type="Proteomes" id="UP000018731"/>
    </source>
</evidence>
<dbReference type="Gene3D" id="3.40.50.300">
    <property type="entry name" value="P-loop containing nucleotide triphosphate hydrolases"/>
    <property type="match status" value="1"/>
</dbReference>
<dbReference type="Pfam" id="PF00350">
    <property type="entry name" value="Dynamin_N"/>
    <property type="match status" value="1"/>
</dbReference>
<dbReference type="PANTHER" id="PTHR10465">
    <property type="entry name" value="TRANSMEMBRANE GTPASE FZO1"/>
    <property type="match status" value="1"/>
</dbReference>
<dbReference type="RefSeq" id="WP_023928443.1">
    <property type="nucleotide sequence ID" value="NZ_KI669455.1"/>
</dbReference>
<reference evidence="8 9" key="1">
    <citation type="journal article" date="2014" name="Genome Announc.">
        <title>Draft genome sequences of six enterohepatic helicobacter species isolated from humans and one from rhesus macaques.</title>
        <authorList>
            <person name="Shen Z."/>
            <person name="Sheh A."/>
            <person name="Young S.K."/>
            <person name="Abouelliel A."/>
            <person name="Ward D.V."/>
            <person name="Earl A.M."/>
            <person name="Fox J.G."/>
        </authorList>
    </citation>
    <scope>NUCLEOTIDE SEQUENCE [LARGE SCALE GENOMIC DNA]</scope>
    <source>
        <strain evidence="8 9">MIT 99-5501</strain>
    </source>
</reference>
<keyword evidence="3" id="KW-0378">Hydrolase</keyword>